<feature type="compositionally biased region" description="Basic residues" evidence="1">
    <location>
        <begin position="1"/>
        <end position="14"/>
    </location>
</feature>
<dbReference type="EMBL" id="JYDP01000060">
    <property type="protein sequence ID" value="KRZ10440.1"/>
    <property type="molecule type" value="Genomic_DNA"/>
</dbReference>
<sequence>MKVHNSKIIKRLQKHHLDQPRGHGSDQTKPTHLRFPSASPFDIRNGDKGDKNSSYMRNHTNSSCI</sequence>
<protein>
    <submittedName>
        <fullName evidence="2">Uncharacterized protein</fullName>
    </submittedName>
</protein>
<accession>A0A0V1HI67</accession>
<feature type="region of interest" description="Disordered" evidence="1">
    <location>
        <begin position="1"/>
        <end position="65"/>
    </location>
</feature>
<name>A0A0V1HI67_9BILA</name>
<dbReference type="Proteomes" id="UP000055024">
    <property type="component" value="Unassembled WGS sequence"/>
</dbReference>
<reference evidence="2 3" key="1">
    <citation type="submission" date="2015-01" db="EMBL/GenBank/DDBJ databases">
        <title>Evolution of Trichinella species and genotypes.</title>
        <authorList>
            <person name="Korhonen P.K."/>
            <person name="Edoardo P."/>
            <person name="Giuseppe L.R."/>
            <person name="Gasser R.B."/>
        </authorList>
    </citation>
    <scope>NUCLEOTIDE SEQUENCE [LARGE SCALE GENOMIC DNA]</scope>
    <source>
        <strain evidence="2">ISS1029</strain>
    </source>
</reference>
<proteinExistence type="predicted"/>
<organism evidence="2 3">
    <name type="scientific">Trichinella zimbabwensis</name>
    <dbReference type="NCBI Taxonomy" id="268475"/>
    <lineage>
        <taxon>Eukaryota</taxon>
        <taxon>Metazoa</taxon>
        <taxon>Ecdysozoa</taxon>
        <taxon>Nematoda</taxon>
        <taxon>Enoplea</taxon>
        <taxon>Dorylaimia</taxon>
        <taxon>Trichinellida</taxon>
        <taxon>Trichinellidae</taxon>
        <taxon>Trichinella</taxon>
    </lineage>
</organism>
<evidence type="ECO:0000313" key="2">
    <source>
        <dbReference type="EMBL" id="KRZ10440.1"/>
    </source>
</evidence>
<feature type="compositionally biased region" description="Basic and acidic residues" evidence="1">
    <location>
        <begin position="15"/>
        <end position="26"/>
    </location>
</feature>
<keyword evidence="3" id="KW-1185">Reference proteome</keyword>
<evidence type="ECO:0000313" key="3">
    <source>
        <dbReference type="Proteomes" id="UP000055024"/>
    </source>
</evidence>
<dbReference type="AlphaFoldDB" id="A0A0V1HI67"/>
<comment type="caution">
    <text evidence="2">The sequence shown here is derived from an EMBL/GenBank/DDBJ whole genome shotgun (WGS) entry which is preliminary data.</text>
</comment>
<gene>
    <name evidence="2" type="ORF">T11_18454</name>
</gene>
<feature type="compositionally biased region" description="Polar residues" evidence="1">
    <location>
        <begin position="52"/>
        <end position="65"/>
    </location>
</feature>
<evidence type="ECO:0000256" key="1">
    <source>
        <dbReference type="SAM" id="MobiDB-lite"/>
    </source>
</evidence>